<dbReference type="GO" id="GO:0005283">
    <property type="term" value="F:amino acid:sodium symporter activity"/>
    <property type="evidence" value="ECO:0007669"/>
    <property type="project" value="InterPro"/>
</dbReference>
<dbReference type="EMBL" id="LKHV02000001">
    <property type="protein sequence ID" value="MCS5708090.1"/>
    <property type="molecule type" value="Genomic_DNA"/>
</dbReference>
<feature type="transmembrane region" description="Helical" evidence="8">
    <location>
        <begin position="72"/>
        <end position="94"/>
    </location>
</feature>
<feature type="transmembrane region" description="Helical" evidence="8">
    <location>
        <begin position="149"/>
        <end position="169"/>
    </location>
</feature>
<evidence type="ECO:0000256" key="4">
    <source>
        <dbReference type="ARBA" id="ARBA00022475"/>
    </source>
</evidence>
<gene>
    <name evidence="9" type="primary">alsT_1</name>
    <name evidence="10" type="ORF">CC99x_004150</name>
    <name evidence="9" type="ORF">CC99x_01539</name>
</gene>
<comment type="caution">
    <text evidence="9">The sequence shown here is derived from an EMBL/GenBank/DDBJ whole genome shotgun (WGS) entry which is preliminary data.</text>
</comment>
<dbReference type="Pfam" id="PF01235">
    <property type="entry name" value="Na_Ala_symp"/>
    <property type="match status" value="1"/>
</dbReference>
<protein>
    <submittedName>
        <fullName evidence="9">Amino-acid carrier protein AlsT</fullName>
    </submittedName>
    <submittedName>
        <fullName evidence="10">Sodium:alanine symporter family protein</fullName>
    </submittedName>
</protein>
<accession>A0A0Q9YP46</accession>
<keyword evidence="3 8" id="KW-0813">Transport</keyword>
<dbReference type="RefSeq" id="WP_057624631.1">
    <property type="nucleotide sequence ID" value="NZ_LKHV02000001.1"/>
</dbReference>
<feature type="transmembrane region" description="Helical" evidence="8">
    <location>
        <begin position="398"/>
        <end position="416"/>
    </location>
</feature>
<evidence type="ECO:0000256" key="5">
    <source>
        <dbReference type="ARBA" id="ARBA00022692"/>
    </source>
</evidence>
<keyword evidence="5 8" id="KW-0812">Transmembrane</keyword>
<reference evidence="10" key="3">
    <citation type="submission" date="2021-06" db="EMBL/GenBank/DDBJ databases">
        <title>Genomic Description and Analysis of Intracellular Bacteria, Candidatus Berkiella cookevillensis and Candidatus Berkiella aquae.</title>
        <authorList>
            <person name="Kidane D.T."/>
            <person name="Mehari Y.T."/>
            <person name="Rice F.C."/>
            <person name="Arivett B.A."/>
            <person name="Farone A.L."/>
            <person name="Berk S.G."/>
            <person name="Farone M.B."/>
        </authorList>
    </citation>
    <scope>NUCLEOTIDE SEQUENCE</scope>
    <source>
        <strain evidence="10">CC99</strain>
    </source>
</reference>
<keyword evidence="6 8" id="KW-1133">Transmembrane helix</keyword>
<keyword evidence="11" id="KW-1185">Reference proteome</keyword>
<dbReference type="NCBIfam" id="TIGR00835">
    <property type="entry name" value="agcS"/>
    <property type="match status" value="1"/>
</dbReference>
<feature type="transmembrane region" description="Helical" evidence="8">
    <location>
        <begin position="357"/>
        <end position="378"/>
    </location>
</feature>
<dbReference type="GO" id="GO:0005886">
    <property type="term" value="C:plasma membrane"/>
    <property type="evidence" value="ECO:0007669"/>
    <property type="project" value="UniProtKB-SubCell"/>
</dbReference>
<evidence type="ECO:0000313" key="10">
    <source>
        <dbReference type="EMBL" id="MCS5708090.1"/>
    </source>
</evidence>
<keyword evidence="4" id="KW-1003">Cell membrane</keyword>
<dbReference type="InterPro" id="IPR001463">
    <property type="entry name" value="Na/Ala_symport"/>
</dbReference>
<evidence type="ECO:0000313" key="9">
    <source>
        <dbReference type="EMBL" id="KRG18327.1"/>
    </source>
</evidence>
<dbReference type="PRINTS" id="PR00175">
    <property type="entry name" value="NAALASMPORT"/>
</dbReference>
<dbReference type="PANTHER" id="PTHR30330:SF3">
    <property type="entry name" value="TRANSCRIPTIONAL REGULATOR, LRP FAMILY"/>
    <property type="match status" value="1"/>
</dbReference>
<dbReference type="STRING" id="437022.CC99x_01539"/>
<comment type="similarity">
    <text evidence="2 8">Belongs to the alanine or glycine:cation symporter (AGCS) (TC 2.A.25) family.</text>
</comment>
<feature type="transmembrane region" description="Helical" evidence="8">
    <location>
        <begin position="422"/>
        <end position="441"/>
    </location>
</feature>
<organism evidence="9">
    <name type="scientific">Candidatus Berkiella cookevillensis</name>
    <dbReference type="NCBI Taxonomy" id="437022"/>
    <lineage>
        <taxon>Bacteria</taxon>
        <taxon>Pseudomonadati</taxon>
        <taxon>Pseudomonadota</taxon>
        <taxon>Gammaproteobacteria</taxon>
        <taxon>Candidatus Berkiellales</taxon>
        <taxon>Candidatus Berkiellaceae</taxon>
        <taxon>Candidatus Berkiella</taxon>
    </lineage>
</organism>
<feature type="transmembrane region" description="Helical" evidence="8">
    <location>
        <begin position="214"/>
        <end position="235"/>
    </location>
</feature>
<keyword evidence="8" id="KW-0997">Cell inner membrane</keyword>
<evidence type="ECO:0000256" key="3">
    <source>
        <dbReference type="ARBA" id="ARBA00022448"/>
    </source>
</evidence>
<name>A0A0Q9YP46_9GAMM</name>
<evidence type="ECO:0000256" key="2">
    <source>
        <dbReference type="ARBA" id="ARBA00009261"/>
    </source>
</evidence>
<sequence>MNHLEAILFEMRHLLWGSFLIGLIAAMGIYLTISLKGLQFRYLFHSLHLLFFPQKHKLNPESSGDLSPFQSIMTALAGSIGTGSIAGVAIAISIGGYGAIFWLWVTSIFGMIIAYSENVLAIKYRVQNEKGQMSGGPMYALRDGLKQPLLAKAFALFGAIAAFGIGATVQSNSTAGAIDTLFSISPWITGIIMALIAALVVLGGVRKIGQIASVMVPLMTILYVAASLAILTVNWQNILPSLQLIITSAFTGQAPLGGFVGSSLLVAMQMGSARAVFSNEAGLGSSPIAAANAKTPYAALQGMLAMAGVFVASLIICTMTGLVLAVTDSLGLVDSAGILITGAPLTIAAFSQNLPGAPYIVLGCLVLFGFTTLIAWAYYGEKCIEFLLGAKSISSYRLVYLSLIIVGAAANLHLIWAFADIANGLMCIPNLIGVIGLIKVVRYETMIYEQFLLSLADKYFKITKTPI</sequence>
<dbReference type="PANTHER" id="PTHR30330">
    <property type="entry name" value="AGSS FAMILY TRANSPORTER, SODIUM-ALANINE"/>
    <property type="match status" value="1"/>
</dbReference>
<evidence type="ECO:0000256" key="1">
    <source>
        <dbReference type="ARBA" id="ARBA00004651"/>
    </source>
</evidence>
<reference evidence="9" key="1">
    <citation type="submission" date="2015-09" db="EMBL/GenBank/DDBJ databases">
        <title>Draft Genome Sequences of Two Novel Amoeba-resistant Intranuclear Bacteria, Candidatus Berkiella cookevillensis and Candidatus Berkiella aquae.</title>
        <authorList>
            <person name="Mehari Y.T."/>
            <person name="Arivett B.A."/>
            <person name="Farone A.L."/>
            <person name="Gunderson J.H."/>
            <person name="Farone M.B."/>
        </authorList>
    </citation>
    <scope>NUCLEOTIDE SEQUENCE [LARGE SCALE GENOMIC DNA]</scope>
    <source>
        <strain evidence="9">CC99</strain>
    </source>
</reference>
<keyword evidence="8" id="KW-0769">Symport</keyword>
<dbReference type="EMBL" id="LKHV01000007">
    <property type="protein sequence ID" value="KRG18327.1"/>
    <property type="molecule type" value="Genomic_DNA"/>
</dbReference>
<evidence type="ECO:0000256" key="6">
    <source>
        <dbReference type="ARBA" id="ARBA00022989"/>
    </source>
</evidence>
<feature type="transmembrane region" description="Helical" evidence="8">
    <location>
        <begin position="303"/>
        <end position="325"/>
    </location>
</feature>
<proteinExistence type="inferred from homology"/>
<keyword evidence="7 8" id="KW-0472">Membrane</keyword>
<feature type="transmembrane region" description="Helical" evidence="8">
    <location>
        <begin position="14"/>
        <end position="33"/>
    </location>
</feature>
<evidence type="ECO:0000313" key="11">
    <source>
        <dbReference type="Proteomes" id="UP000051494"/>
    </source>
</evidence>
<dbReference type="Gene3D" id="1.20.1740.10">
    <property type="entry name" value="Amino acid/polyamine transporter I"/>
    <property type="match status" value="1"/>
</dbReference>
<evidence type="ECO:0000256" key="8">
    <source>
        <dbReference type="RuleBase" id="RU363064"/>
    </source>
</evidence>
<feature type="transmembrane region" description="Helical" evidence="8">
    <location>
        <begin position="181"/>
        <end position="202"/>
    </location>
</feature>
<reference evidence="10" key="2">
    <citation type="journal article" date="2016" name="Genome Announc.">
        <title>Draft Genome Sequences of Two Novel Amoeba-Resistant Intranuclear Bacteria, 'Candidatus Berkiella cookevillensis' and 'Candidatus Berkiella aquae'.</title>
        <authorList>
            <person name="Mehari Y.T."/>
            <person name="Arivett B.A."/>
            <person name="Farone A.L."/>
            <person name="Gunderson J.H."/>
            <person name="Farone M.B."/>
        </authorList>
    </citation>
    <scope>NUCLEOTIDE SEQUENCE</scope>
    <source>
        <strain evidence="10">CC99</strain>
    </source>
</reference>
<dbReference type="Proteomes" id="UP000051494">
    <property type="component" value="Unassembled WGS sequence"/>
</dbReference>
<evidence type="ECO:0000256" key="7">
    <source>
        <dbReference type="ARBA" id="ARBA00023136"/>
    </source>
</evidence>
<dbReference type="AlphaFoldDB" id="A0A0Q9YP46"/>
<comment type="subcellular location">
    <subcellularLocation>
        <location evidence="8">Cell inner membrane</location>
        <topology evidence="8">Multi-pass membrane protein</topology>
    </subcellularLocation>
    <subcellularLocation>
        <location evidence="1">Cell membrane</location>
        <topology evidence="1">Multi-pass membrane protein</topology>
    </subcellularLocation>
</comment>